<protein>
    <recommendedName>
        <fullName evidence="6">MFS transporter</fullName>
    </recommendedName>
</protein>
<feature type="region of interest" description="Disordered" evidence="1">
    <location>
        <begin position="630"/>
        <end position="655"/>
    </location>
</feature>
<feature type="transmembrane region" description="Helical" evidence="2">
    <location>
        <begin position="157"/>
        <end position="174"/>
    </location>
</feature>
<keyword evidence="2" id="KW-1133">Transmembrane helix</keyword>
<evidence type="ECO:0000256" key="3">
    <source>
        <dbReference type="SAM" id="SignalP"/>
    </source>
</evidence>
<sequence>MRTASRALWTLLVATLAMLAWGASPAAAAPDPFGCETAPVAEGPTDGLGGWLLPAPDAPPTTVDPTSGTSLLQNHGVAGLSWFSFDDDCDFGTGGVTDKPAEVTDGIASTVFLPAVLSAGATVSAGNAFGNPDWLDFLDPVLQHTSTAMAKAFTEPLMPMFILAAALSGLVFAARRQISKTLRVLAFVLIGLCVVGLTVGWPIKAAKATDDTVSAVVLTGQQNIISGKDKEPSQADREQPGAVFVGPLYKALVWDVWLRGQLGSDDSAVAQKYGYQLYASRTLTYAEQEEVNRDPSGAGKKIYEQKKKDFKDVAGKIKEEDPSAYHNLTNSNFGQRMGLAIGGSLVTPMAFSLPFLAFVLLLLCFLYWRFTVILGPMLGAVMAMRPSVARSVARKLGAVVLNTVIFGLGAAVYIALARYITTTDELPFGWQCLCIAVLTLVGWIVLHPVRALTRFTSLNLPGADGSQASGVLNVAKTVLTIAAGNALGNRDEEDDEDQQEEPSEDATRPRKRSTHQWNDTGPLELTSSPHPSEPDAANEPTVDRMPTEAPTSQPVVHDAVSDRGTARGEGSQWPPVDVVPSVVVHADEMPETVDGGHVPESRSLGKTPAPVVVIEDRTVEPAEQTVSVDAAPVEPAPRRYDDDGTTVIQSPGNPDEAGWVFYDASTKSFVTTNGLDDEERGEAP</sequence>
<dbReference type="RefSeq" id="WP_338538782.1">
    <property type="nucleotide sequence ID" value="NZ_CP104874.1"/>
</dbReference>
<proteinExistence type="predicted"/>
<keyword evidence="3" id="KW-0732">Signal</keyword>
<feature type="compositionally biased region" description="Polar residues" evidence="1">
    <location>
        <begin position="515"/>
        <end position="530"/>
    </location>
</feature>
<evidence type="ECO:0008006" key="6">
    <source>
        <dbReference type="Google" id="ProtNLM"/>
    </source>
</evidence>
<gene>
    <name evidence="4" type="ORF">N5P18_04195</name>
</gene>
<evidence type="ECO:0000256" key="2">
    <source>
        <dbReference type="SAM" id="Phobius"/>
    </source>
</evidence>
<accession>A0ABZ2FHT0</accession>
<dbReference type="Proteomes" id="UP001381003">
    <property type="component" value="Chromosome"/>
</dbReference>
<feature type="signal peptide" evidence="3">
    <location>
        <begin position="1"/>
        <end position="28"/>
    </location>
</feature>
<feature type="compositionally biased region" description="Acidic residues" evidence="1">
    <location>
        <begin position="491"/>
        <end position="504"/>
    </location>
</feature>
<reference evidence="4 5" key="1">
    <citation type="submission" date="2022-09" db="EMBL/GenBank/DDBJ databases">
        <title>Complete genome sequence of Janibacter terrae strain COS04-44, PCL-degrading bacteria isolated from oil spilled coast.</title>
        <authorList>
            <person name="Park H."/>
            <person name="Kim J.Y."/>
            <person name="An S.H."/>
            <person name="Lee C.M."/>
            <person name="Weon H.-Y."/>
        </authorList>
    </citation>
    <scope>NUCLEOTIDE SEQUENCE [LARGE SCALE GENOMIC DNA]</scope>
    <source>
        <strain evidence="4 5">COS04-44</strain>
    </source>
</reference>
<organism evidence="4 5">
    <name type="scientific">Janibacter terrae</name>
    <dbReference type="NCBI Taxonomy" id="103817"/>
    <lineage>
        <taxon>Bacteria</taxon>
        <taxon>Bacillati</taxon>
        <taxon>Actinomycetota</taxon>
        <taxon>Actinomycetes</taxon>
        <taxon>Micrococcales</taxon>
        <taxon>Intrasporangiaceae</taxon>
        <taxon>Janibacter</taxon>
    </lineage>
</organism>
<keyword evidence="2" id="KW-0472">Membrane</keyword>
<feature type="transmembrane region" description="Helical" evidence="2">
    <location>
        <begin position="355"/>
        <end position="384"/>
    </location>
</feature>
<feature type="chain" id="PRO_5045506573" description="MFS transporter" evidence="3">
    <location>
        <begin position="29"/>
        <end position="684"/>
    </location>
</feature>
<dbReference type="EMBL" id="CP104874">
    <property type="protein sequence ID" value="WWF06080.1"/>
    <property type="molecule type" value="Genomic_DNA"/>
</dbReference>
<name>A0ABZ2FHT0_9MICO</name>
<feature type="transmembrane region" description="Helical" evidence="2">
    <location>
        <begin position="428"/>
        <end position="446"/>
    </location>
</feature>
<keyword evidence="2" id="KW-0812">Transmembrane</keyword>
<feature type="region of interest" description="Disordered" evidence="1">
    <location>
        <begin position="486"/>
        <end position="557"/>
    </location>
</feature>
<feature type="transmembrane region" description="Helical" evidence="2">
    <location>
        <begin position="181"/>
        <end position="203"/>
    </location>
</feature>
<evidence type="ECO:0000313" key="5">
    <source>
        <dbReference type="Proteomes" id="UP001381003"/>
    </source>
</evidence>
<evidence type="ECO:0000313" key="4">
    <source>
        <dbReference type="EMBL" id="WWF06080.1"/>
    </source>
</evidence>
<feature type="transmembrane region" description="Helical" evidence="2">
    <location>
        <begin position="396"/>
        <end position="416"/>
    </location>
</feature>
<keyword evidence="5" id="KW-1185">Reference proteome</keyword>
<evidence type="ECO:0000256" key="1">
    <source>
        <dbReference type="SAM" id="MobiDB-lite"/>
    </source>
</evidence>